<evidence type="ECO:0000313" key="3">
    <source>
        <dbReference type="Proteomes" id="UP000636800"/>
    </source>
</evidence>
<dbReference type="OrthoDB" id="4062651at2759"/>
<sequence>MWRFGAKLAIRAGLFGGGLGAVAVSNSDDLSTAFKICTHVPVRLLRDSLTAAAIVIDYEYSVWGLSEGSFEWLKAQHEAHNRCAQRMQELCFRNGGNLYQAWPAYWAAGVCYSSRICAYYEGINAEKLSIFLI</sequence>
<feature type="chain" id="PRO_5032983177" evidence="1">
    <location>
        <begin position="21"/>
        <end position="133"/>
    </location>
</feature>
<protein>
    <submittedName>
        <fullName evidence="2">Uncharacterized protein</fullName>
    </submittedName>
</protein>
<keyword evidence="1" id="KW-0732">Signal</keyword>
<proteinExistence type="predicted"/>
<dbReference type="AlphaFoldDB" id="A0A835PAA2"/>
<name>A0A835PAA2_VANPL</name>
<organism evidence="2 3">
    <name type="scientific">Vanilla planifolia</name>
    <name type="common">Vanilla</name>
    <dbReference type="NCBI Taxonomy" id="51239"/>
    <lineage>
        <taxon>Eukaryota</taxon>
        <taxon>Viridiplantae</taxon>
        <taxon>Streptophyta</taxon>
        <taxon>Embryophyta</taxon>
        <taxon>Tracheophyta</taxon>
        <taxon>Spermatophyta</taxon>
        <taxon>Magnoliopsida</taxon>
        <taxon>Liliopsida</taxon>
        <taxon>Asparagales</taxon>
        <taxon>Orchidaceae</taxon>
        <taxon>Vanilloideae</taxon>
        <taxon>Vanilleae</taxon>
        <taxon>Vanilla</taxon>
    </lineage>
</organism>
<gene>
    <name evidence="2" type="ORF">HPP92_028024</name>
</gene>
<feature type="signal peptide" evidence="1">
    <location>
        <begin position="1"/>
        <end position="20"/>
    </location>
</feature>
<evidence type="ECO:0000256" key="1">
    <source>
        <dbReference type="SAM" id="SignalP"/>
    </source>
</evidence>
<comment type="caution">
    <text evidence="2">The sequence shown here is derived from an EMBL/GenBank/DDBJ whole genome shotgun (WGS) entry which is preliminary data.</text>
</comment>
<accession>A0A835PAA2</accession>
<dbReference type="Proteomes" id="UP000636800">
    <property type="component" value="Unassembled WGS sequence"/>
</dbReference>
<reference evidence="2 3" key="1">
    <citation type="journal article" date="2020" name="Nat. Food">
        <title>A phased Vanilla planifolia genome enables genetic improvement of flavour and production.</title>
        <authorList>
            <person name="Hasing T."/>
            <person name="Tang H."/>
            <person name="Brym M."/>
            <person name="Khazi F."/>
            <person name="Huang T."/>
            <person name="Chambers A.H."/>
        </authorList>
    </citation>
    <scope>NUCLEOTIDE SEQUENCE [LARGE SCALE GENOMIC DNA]</scope>
    <source>
        <tissue evidence="2">Leaf</tissue>
    </source>
</reference>
<dbReference type="EMBL" id="JADCNL010000375">
    <property type="protein sequence ID" value="KAG0448067.1"/>
    <property type="molecule type" value="Genomic_DNA"/>
</dbReference>
<keyword evidence="3" id="KW-1185">Reference proteome</keyword>
<evidence type="ECO:0000313" key="2">
    <source>
        <dbReference type="EMBL" id="KAG0448067.1"/>
    </source>
</evidence>